<evidence type="ECO:0000313" key="1">
    <source>
        <dbReference type="EMBL" id="KAJ2880995.1"/>
    </source>
</evidence>
<comment type="caution">
    <text evidence="1">The sequence shown here is derived from an EMBL/GenBank/DDBJ whole genome shotgun (WGS) entry which is preliminary data.</text>
</comment>
<name>A0ACC1LUF7_9FUNG</name>
<accession>A0ACC1LUF7</accession>
<feature type="non-terminal residue" evidence="1">
    <location>
        <position position="206"/>
    </location>
</feature>
<dbReference type="Proteomes" id="UP001139981">
    <property type="component" value="Unassembled WGS sequence"/>
</dbReference>
<dbReference type="EMBL" id="JANBVB010003011">
    <property type="protein sequence ID" value="KAJ2880995.1"/>
    <property type="molecule type" value="Genomic_DNA"/>
</dbReference>
<organism evidence="1 2">
    <name type="scientific">Coemansia aciculifera</name>
    <dbReference type="NCBI Taxonomy" id="417176"/>
    <lineage>
        <taxon>Eukaryota</taxon>
        <taxon>Fungi</taxon>
        <taxon>Fungi incertae sedis</taxon>
        <taxon>Zoopagomycota</taxon>
        <taxon>Kickxellomycotina</taxon>
        <taxon>Kickxellomycetes</taxon>
        <taxon>Kickxellales</taxon>
        <taxon>Kickxellaceae</taxon>
        <taxon>Coemansia</taxon>
    </lineage>
</organism>
<evidence type="ECO:0000313" key="2">
    <source>
        <dbReference type="Proteomes" id="UP001139981"/>
    </source>
</evidence>
<keyword evidence="2" id="KW-1185">Reference proteome</keyword>
<protein>
    <submittedName>
        <fullName evidence="1">Uncharacterized protein</fullName>
    </submittedName>
</protein>
<reference evidence="1" key="1">
    <citation type="submission" date="2022-07" db="EMBL/GenBank/DDBJ databases">
        <title>Phylogenomic reconstructions and comparative analyses of Kickxellomycotina fungi.</title>
        <authorList>
            <person name="Reynolds N.K."/>
            <person name="Stajich J.E."/>
            <person name="Barry K."/>
            <person name="Grigoriev I.V."/>
            <person name="Crous P."/>
            <person name="Smith M.E."/>
        </authorList>
    </citation>
    <scope>NUCLEOTIDE SEQUENCE</scope>
    <source>
        <strain evidence="1">CBS 190363</strain>
    </source>
</reference>
<proteinExistence type="predicted"/>
<sequence>MDKDKFRELLQAFEQRSFKPEVGVDSDLFGDCQQQPRTSTPGPTGTRGMNGDSSPQYTEPSVAEVSGFLATVKDCGTSFPELEATHPPPDSSEEFWPSSILKSTIAGAGGSNDRGEMHVQQQLHTASRFRFTAGLLARLSFQLASVGRDKTASKGVKSKLAGMEADLVALCSAALIEAGQLEAQAQEFRSQLLEPASAASITGQSS</sequence>
<gene>
    <name evidence="1" type="ORF">IWW38_005863</name>
</gene>